<dbReference type="RefSeq" id="WP_073034936.1">
    <property type="nucleotide sequence ID" value="NZ_BMLR01000006.1"/>
</dbReference>
<protein>
    <submittedName>
        <fullName evidence="2">Uncharacterized NAD(P)/FAD-binding protein YdhS</fullName>
    </submittedName>
</protein>
<dbReference type="PRINTS" id="PR00368">
    <property type="entry name" value="FADPNR"/>
</dbReference>
<dbReference type="InterPro" id="IPR038732">
    <property type="entry name" value="HpyO/CreE_NAD-binding"/>
</dbReference>
<evidence type="ECO:0000313" key="3">
    <source>
        <dbReference type="Proteomes" id="UP000183974"/>
    </source>
</evidence>
<dbReference type="AlphaFoldDB" id="A0A1M7DQQ5"/>
<dbReference type="InterPro" id="IPR036188">
    <property type="entry name" value="FAD/NAD-bd_sf"/>
</dbReference>
<proteinExistence type="predicted"/>
<dbReference type="SUPFAM" id="SSF51905">
    <property type="entry name" value="FAD/NAD(P)-binding domain"/>
    <property type="match status" value="2"/>
</dbReference>
<gene>
    <name evidence="2" type="ORF">SAMN05444398_1063</name>
</gene>
<evidence type="ECO:0000313" key="2">
    <source>
        <dbReference type="EMBL" id="SHL81703.1"/>
    </source>
</evidence>
<accession>A0A1M7DQQ5</accession>
<dbReference type="OrthoDB" id="101972at2"/>
<name>A0A1M7DQQ5_9RHOB</name>
<evidence type="ECO:0000259" key="1">
    <source>
        <dbReference type="Pfam" id="PF13454"/>
    </source>
</evidence>
<feature type="domain" description="FAD-dependent urate hydroxylase HpyO/Asp monooxygenase CreE-like FAD/NAD(P)-binding" evidence="1">
    <location>
        <begin position="16"/>
        <end position="162"/>
    </location>
</feature>
<dbReference type="Gene3D" id="3.50.50.60">
    <property type="entry name" value="FAD/NAD(P)-binding domain"/>
    <property type="match status" value="1"/>
</dbReference>
<dbReference type="InterPro" id="IPR052189">
    <property type="entry name" value="L-asp_N-monooxygenase_NS-form"/>
</dbReference>
<dbReference type="EMBL" id="FRBR01000006">
    <property type="protein sequence ID" value="SHL81703.1"/>
    <property type="molecule type" value="Genomic_DNA"/>
</dbReference>
<organism evidence="2 3">
    <name type="scientific">Roseovarius pacificus</name>
    <dbReference type="NCBI Taxonomy" id="337701"/>
    <lineage>
        <taxon>Bacteria</taxon>
        <taxon>Pseudomonadati</taxon>
        <taxon>Pseudomonadota</taxon>
        <taxon>Alphaproteobacteria</taxon>
        <taxon>Rhodobacterales</taxon>
        <taxon>Roseobacteraceae</taxon>
        <taxon>Roseovarius</taxon>
    </lineage>
</organism>
<sequence length="460" mass="49906">MDGAPQPGMGPRPHVVIIGGGASGVLMAAHLLCLPPGDIHVTIIERAKLLGCGIAYGTDDPDHLLNTRVSQMSAFPDDPSHFERWLNGNDILVTGKGFVDRRTYGRYLASLLAPWSSDAENNRLHCIRGECLRLIETAHGVVAELDTGQTISADRAVLATGHAVPAAPVPPLRGAWDFRPPHNADATVAIIGTGLSMVDHVATLLSAGHRGPIWCLSRRGLLPREHAASQPLVLEPRDIPFGVPVSKTMRWLRALVRLAEAQGGTWRDAIDGIRPYVADIWRNWSREERARFLRHAVAWWEVHRHRMPPVSAGRISRAVASGQLRILRGNFQGVEEQADGRIVLNITPRTGGSTEELVADHVIDCRGIRRDPTEHAAPMIRDLLARGTARLDPLGLGLDTTTTARVIDARGVASQRLHAIGPSARGALWEITAIPDIRKQTNALARTLFGSAGVSMPTEV</sequence>
<dbReference type="Pfam" id="PF13454">
    <property type="entry name" value="NAD_binding_9"/>
    <property type="match status" value="1"/>
</dbReference>
<dbReference type="Proteomes" id="UP000183974">
    <property type="component" value="Unassembled WGS sequence"/>
</dbReference>
<dbReference type="STRING" id="337701.SAMN05444398_1063"/>
<dbReference type="PANTHER" id="PTHR40254:SF1">
    <property type="entry name" value="BLR0577 PROTEIN"/>
    <property type="match status" value="1"/>
</dbReference>
<reference evidence="2 3" key="1">
    <citation type="submission" date="2016-11" db="EMBL/GenBank/DDBJ databases">
        <authorList>
            <person name="Jaros S."/>
            <person name="Januszkiewicz K."/>
            <person name="Wedrychowicz H."/>
        </authorList>
    </citation>
    <scope>NUCLEOTIDE SEQUENCE [LARGE SCALE GENOMIC DNA]</scope>
    <source>
        <strain evidence="2 3">DSM 29589</strain>
    </source>
</reference>
<dbReference type="PANTHER" id="PTHR40254">
    <property type="entry name" value="BLR0577 PROTEIN"/>
    <property type="match status" value="1"/>
</dbReference>
<keyword evidence="3" id="KW-1185">Reference proteome</keyword>